<dbReference type="GO" id="GO:0003677">
    <property type="term" value="F:DNA binding"/>
    <property type="evidence" value="ECO:0007669"/>
    <property type="project" value="UniProtKB-UniRule"/>
</dbReference>
<dbReference type="InterPro" id="IPR011010">
    <property type="entry name" value="DNA_brk_join_enz"/>
</dbReference>
<name>A0A1C3H5H2_9GAMM</name>
<evidence type="ECO:0000313" key="8">
    <source>
        <dbReference type="EMBL" id="SAM67584.1"/>
    </source>
</evidence>
<protein>
    <submittedName>
        <fullName evidence="8">Mobile element protein</fullName>
    </submittedName>
</protein>
<dbReference type="InterPro" id="IPR002104">
    <property type="entry name" value="Integrase_catalytic"/>
</dbReference>
<evidence type="ECO:0000256" key="3">
    <source>
        <dbReference type="ARBA" id="ARBA00023125"/>
    </source>
</evidence>
<dbReference type="PANTHER" id="PTHR30629">
    <property type="entry name" value="PROPHAGE INTEGRASE"/>
    <property type="match status" value="1"/>
</dbReference>
<dbReference type="Gene3D" id="1.10.443.10">
    <property type="entry name" value="Intergrase catalytic core"/>
    <property type="match status" value="1"/>
</dbReference>
<dbReference type="Gene3D" id="3.30.160.390">
    <property type="entry name" value="Integrase, DNA-binding domain"/>
    <property type="match status" value="1"/>
</dbReference>
<comment type="similarity">
    <text evidence="1">Belongs to the 'phage' integrase family.</text>
</comment>
<dbReference type="SUPFAM" id="SSF56349">
    <property type="entry name" value="DNA breaking-rejoining enzymes"/>
    <property type="match status" value="1"/>
</dbReference>
<keyword evidence="4" id="KW-0233">DNA recombination</keyword>
<dbReference type="InterPro" id="IPR038488">
    <property type="entry name" value="Integrase_DNA-bd_sf"/>
</dbReference>
<dbReference type="AlphaFoldDB" id="A0A1C3H5H2"/>
<proteinExistence type="inferred from homology"/>
<evidence type="ECO:0000313" key="9">
    <source>
        <dbReference type="Proteomes" id="UP000190837"/>
    </source>
</evidence>
<dbReference type="InterPro" id="IPR013762">
    <property type="entry name" value="Integrase-like_cat_sf"/>
</dbReference>
<dbReference type="InterPro" id="IPR010998">
    <property type="entry name" value="Integrase_recombinase_N"/>
</dbReference>
<organism evidence="8 9">
    <name type="scientific">Cardiobacterium hominis</name>
    <dbReference type="NCBI Taxonomy" id="2718"/>
    <lineage>
        <taxon>Bacteria</taxon>
        <taxon>Pseudomonadati</taxon>
        <taxon>Pseudomonadota</taxon>
        <taxon>Gammaproteobacteria</taxon>
        <taxon>Cardiobacteriales</taxon>
        <taxon>Cardiobacteriaceae</taxon>
        <taxon>Cardiobacterium</taxon>
    </lineage>
</organism>
<dbReference type="GO" id="GO:0006310">
    <property type="term" value="P:DNA recombination"/>
    <property type="evidence" value="ECO:0007669"/>
    <property type="project" value="UniProtKB-KW"/>
</dbReference>
<dbReference type="RefSeq" id="WP_079541378.1">
    <property type="nucleotide sequence ID" value="NZ_FKLO01000063.1"/>
</dbReference>
<dbReference type="Pfam" id="PF22022">
    <property type="entry name" value="Phage_int_M"/>
    <property type="match status" value="1"/>
</dbReference>
<evidence type="ECO:0000256" key="5">
    <source>
        <dbReference type="PROSITE-ProRule" id="PRU01248"/>
    </source>
</evidence>
<evidence type="ECO:0000256" key="1">
    <source>
        <dbReference type="ARBA" id="ARBA00008857"/>
    </source>
</evidence>
<dbReference type="InterPro" id="IPR050808">
    <property type="entry name" value="Phage_Integrase"/>
</dbReference>
<feature type="domain" description="Tyr recombinase" evidence="6">
    <location>
        <begin position="201"/>
        <end position="375"/>
    </location>
</feature>
<reference evidence="9" key="1">
    <citation type="submission" date="2016-04" db="EMBL/GenBank/DDBJ databases">
        <authorList>
            <person name="Tagini F."/>
        </authorList>
    </citation>
    <scope>NUCLEOTIDE SEQUENCE [LARGE SCALE GENOMIC DNA]</scope>
    <source>
        <strain evidence="9">CHUV0807</strain>
    </source>
</reference>
<evidence type="ECO:0000259" key="7">
    <source>
        <dbReference type="PROSITE" id="PS51900"/>
    </source>
</evidence>
<dbReference type="PANTHER" id="PTHR30629:SF2">
    <property type="entry name" value="PROPHAGE INTEGRASE INTS-RELATED"/>
    <property type="match status" value="1"/>
</dbReference>
<dbReference type="PROSITE" id="PS51900">
    <property type="entry name" value="CB"/>
    <property type="match status" value="1"/>
</dbReference>
<dbReference type="InterPro" id="IPR053876">
    <property type="entry name" value="Phage_int_M"/>
</dbReference>
<evidence type="ECO:0000256" key="4">
    <source>
        <dbReference type="ARBA" id="ARBA00023172"/>
    </source>
</evidence>
<dbReference type="GO" id="GO:0015074">
    <property type="term" value="P:DNA integration"/>
    <property type="evidence" value="ECO:0007669"/>
    <property type="project" value="UniProtKB-KW"/>
</dbReference>
<keyword evidence="2" id="KW-0229">DNA integration</keyword>
<dbReference type="Proteomes" id="UP000190837">
    <property type="component" value="Unassembled WGS sequence"/>
</dbReference>
<evidence type="ECO:0000259" key="6">
    <source>
        <dbReference type="PROSITE" id="PS51898"/>
    </source>
</evidence>
<dbReference type="CDD" id="cd00801">
    <property type="entry name" value="INT_P4_C"/>
    <property type="match status" value="1"/>
</dbReference>
<accession>A0A1C3H5H2</accession>
<dbReference type="PROSITE" id="PS51898">
    <property type="entry name" value="TYR_RECOMBINASE"/>
    <property type="match status" value="1"/>
</dbReference>
<sequence>MPLTEKTIKHALPAERPRKLFDGGGLHLLITPQGGKYWRYRYRFAGKDCTLALGVYNKISLREARQRHRDAQSLLNRGIDPLVHKREQRQVKARQASFERIAREWYAHQKPAWKNAQHVQQVIGSLERYAFPAIGKKGMDSILPTDILALLNAMADKPETASRVKQRISAVFDFAIQTGRATHNPAAAAPKIVRSADKRVKHHPALPVTEIGTFLRCLEKYPNRKTALLLRLLVLTLTRSGEVRYGEWSEIHGNEWHIPAERMKMGMAHTVPLSDWALETLAELRQLNIHDSPYFATNRLNRPLNCVTLSKAMQRMGYGDKAVPHGFRAMGSSILNESGQWNPDAIERQLAHRERNKIRAAYNRAEYLEERQRMMQWYSDYLRQCWQQKYSGNR</sequence>
<evidence type="ECO:0000256" key="2">
    <source>
        <dbReference type="ARBA" id="ARBA00022908"/>
    </source>
</evidence>
<feature type="domain" description="Core-binding (CB)" evidence="7">
    <location>
        <begin position="96"/>
        <end position="176"/>
    </location>
</feature>
<dbReference type="EMBL" id="FKLO01000063">
    <property type="protein sequence ID" value="SAM67584.1"/>
    <property type="molecule type" value="Genomic_DNA"/>
</dbReference>
<gene>
    <name evidence="8" type="ORF">CHUV0807_1819</name>
</gene>
<dbReference type="Gene3D" id="1.10.150.130">
    <property type="match status" value="1"/>
</dbReference>
<dbReference type="InterPro" id="IPR044068">
    <property type="entry name" value="CB"/>
</dbReference>
<dbReference type="Pfam" id="PF00589">
    <property type="entry name" value="Phage_integrase"/>
    <property type="match status" value="1"/>
</dbReference>
<keyword evidence="3 5" id="KW-0238">DNA-binding</keyword>
<dbReference type="InterPro" id="IPR025166">
    <property type="entry name" value="Integrase_DNA_bind_dom"/>
</dbReference>
<dbReference type="Pfam" id="PF13356">
    <property type="entry name" value="Arm-DNA-bind_3"/>
    <property type="match status" value="1"/>
</dbReference>